<gene>
    <name evidence="2" type="ORF">ACFFTR_01200</name>
</gene>
<dbReference type="RefSeq" id="WP_223101991.1">
    <property type="nucleotide sequence ID" value="NZ_CP061913.1"/>
</dbReference>
<keyword evidence="1" id="KW-0472">Membrane</keyword>
<reference evidence="2 3" key="1">
    <citation type="submission" date="2024-09" db="EMBL/GenBank/DDBJ databases">
        <authorList>
            <person name="Sun Q."/>
            <person name="Mori K."/>
        </authorList>
    </citation>
    <scope>NUCLEOTIDE SEQUENCE [LARGE SCALE GENOMIC DNA]</scope>
    <source>
        <strain evidence="2 3">JCM 3307</strain>
    </source>
</reference>
<sequence>MSYPVDPDEEEGRPRRDPWRALRKTVAQIVVVFTIPFVFAIGRAALGLNKLKVDRSPADWTVWGIGIALMVAASGLAIQALRGKAPAALGERAAWVAGGVWLLGLVFTIVYSQMVPPPVR</sequence>
<organism evidence="2 3">
    <name type="scientific">Dactylosporangium vinaceum</name>
    <dbReference type="NCBI Taxonomy" id="53362"/>
    <lineage>
        <taxon>Bacteria</taxon>
        <taxon>Bacillati</taxon>
        <taxon>Actinomycetota</taxon>
        <taxon>Actinomycetes</taxon>
        <taxon>Micromonosporales</taxon>
        <taxon>Micromonosporaceae</taxon>
        <taxon>Dactylosporangium</taxon>
    </lineage>
</organism>
<proteinExistence type="predicted"/>
<protein>
    <recommendedName>
        <fullName evidence="4">Integral membrane protein</fullName>
    </recommendedName>
</protein>
<feature type="transmembrane region" description="Helical" evidence="1">
    <location>
        <begin position="25"/>
        <end position="48"/>
    </location>
</feature>
<accession>A0ABV5LYL1</accession>
<feature type="transmembrane region" description="Helical" evidence="1">
    <location>
        <begin position="60"/>
        <end position="81"/>
    </location>
</feature>
<comment type="caution">
    <text evidence="2">The sequence shown here is derived from an EMBL/GenBank/DDBJ whole genome shotgun (WGS) entry which is preliminary data.</text>
</comment>
<evidence type="ECO:0000313" key="3">
    <source>
        <dbReference type="Proteomes" id="UP001589608"/>
    </source>
</evidence>
<dbReference type="Proteomes" id="UP001589608">
    <property type="component" value="Unassembled WGS sequence"/>
</dbReference>
<name>A0ABV5LYL1_9ACTN</name>
<evidence type="ECO:0000313" key="2">
    <source>
        <dbReference type="EMBL" id="MFB9441699.1"/>
    </source>
</evidence>
<dbReference type="EMBL" id="JBHMCA010000006">
    <property type="protein sequence ID" value="MFB9441699.1"/>
    <property type="molecule type" value="Genomic_DNA"/>
</dbReference>
<feature type="transmembrane region" description="Helical" evidence="1">
    <location>
        <begin position="93"/>
        <end position="114"/>
    </location>
</feature>
<evidence type="ECO:0008006" key="4">
    <source>
        <dbReference type="Google" id="ProtNLM"/>
    </source>
</evidence>
<keyword evidence="1" id="KW-0812">Transmembrane</keyword>
<keyword evidence="3" id="KW-1185">Reference proteome</keyword>
<evidence type="ECO:0000256" key="1">
    <source>
        <dbReference type="SAM" id="Phobius"/>
    </source>
</evidence>
<keyword evidence="1" id="KW-1133">Transmembrane helix</keyword>